<keyword evidence="2 11" id="KW-0285">Flavoprotein</keyword>
<sequence length="457" mass="48369">MDFDLLVIGWGKGGKTLAAALGGTGTRVGMVEQFDTMHGGTCINIGCVPTKTLVHDAEQRREDDDAQQFWSRAVSRRDTVVGKMREVNHHMLAELDAVTLIDGRARFTAERTVEVTGGDDLLTASADVVIVNTGATPTRPDLPGIDSPRVHDSTSLQHVDPLPERLVVIGAGPIGLEFASMFAGFGSDVTVVNRRERLLPAEDEDVAAEVAEVLEDAGIHLLHESSAVRIEDGAEAAAVVVRVGSEERTLEAEAVLLATGRRPATAGLGLDTAGVDTDGRGAVVVDEHLRTSAHGVYAMGDVHGGAQQTYLSLDDNRVVLSQLQGGGRRTTTDRVAVPATTFLTPPLATVGLTADEALAEGRTILVASQKVATIKAMPRPKALGDPRGIVKYVVDAETDEILGARLFHVEAQEVINLVALAMRTGTTATQLRDGIWTHPSSTEALNETLGKLAPYEG</sequence>
<dbReference type="InterPro" id="IPR036188">
    <property type="entry name" value="FAD/NAD-bd_sf"/>
</dbReference>
<dbReference type="SUPFAM" id="SSF55424">
    <property type="entry name" value="FAD/NAD-linked reductases, dimerisation (C-terminal) domain"/>
    <property type="match status" value="1"/>
</dbReference>
<name>A0A2A3YNE5_9MICO</name>
<dbReference type="InterPro" id="IPR016156">
    <property type="entry name" value="FAD/NAD-linked_Rdtase_dimer_sf"/>
</dbReference>
<dbReference type="InterPro" id="IPR004099">
    <property type="entry name" value="Pyr_nucl-diS_OxRdtase_dimer"/>
</dbReference>
<dbReference type="PANTHER" id="PTHR43014:SF4">
    <property type="entry name" value="PYRIDINE NUCLEOTIDE-DISULFIDE OXIDOREDUCTASE RCLA-RELATED"/>
    <property type="match status" value="1"/>
</dbReference>
<keyword evidence="7 11" id="KW-0676">Redox-active center</keyword>
<keyword evidence="5 11" id="KW-0560">Oxidoreductase</keyword>
<evidence type="ECO:0000256" key="3">
    <source>
        <dbReference type="ARBA" id="ARBA00022827"/>
    </source>
</evidence>
<dbReference type="PROSITE" id="PS00076">
    <property type="entry name" value="PYRIDINE_REDOX_1"/>
    <property type="match status" value="1"/>
</dbReference>
<dbReference type="GO" id="GO:0003955">
    <property type="term" value="F:NAD(P)H dehydrogenase (quinone) activity"/>
    <property type="evidence" value="ECO:0007669"/>
    <property type="project" value="TreeGrafter"/>
</dbReference>
<dbReference type="InterPro" id="IPR012999">
    <property type="entry name" value="Pyr_OxRdtase_I_AS"/>
</dbReference>
<keyword evidence="15" id="KW-1185">Reference proteome</keyword>
<evidence type="ECO:0000256" key="2">
    <source>
        <dbReference type="ARBA" id="ARBA00022630"/>
    </source>
</evidence>
<dbReference type="Gene3D" id="3.50.50.60">
    <property type="entry name" value="FAD/NAD(P)-binding domain"/>
    <property type="match status" value="2"/>
</dbReference>
<evidence type="ECO:0000256" key="11">
    <source>
        <dbReference type="RuleBase" id="RU003691"/>
    </source>
</evidence>
<keyword evidence="4" id="KW-0521">NADP</keyword>
<dbReference type="InterPro" id="IPR023753">
    <property type="entry name" value="FAD/NAD-binding_dom"/>
</dbReference>
<reference evidence="14 15" key="1">
    <citation type="journal article" date="2017" name="Elife">
        <title>Extensive horizontal gene transfer in cheese-associated bacteria.</title>
        <authorList>
            <person name="Bonham K.S."/>
            <person name="Wolfe B.E."/>
            <person name="Dutton R.J."/>
        </authorList>
    </citation>
    <scope>NUCLEOTIDE SEQUENCE [LARGE SCALE GENOMIC DNA]</scope>
    <source>
        <strain evidence="14 15">341_9</strain>
    </source>
</reference>
<dbReference type="AlphaFoldDB" id="A0A2A3YNE5"/>
<feature type="binding site" evidence="9">
    <location>
        <begin position="170"/>
        <end position="177"/>
    </location>
    <ligand>
        <name>NAD(+)</name>
        <dbReference type="ChEBI" id="CHEBI:57540"/>
    </ligand>
</feature>
<dbReference type="OrthoDB" id="9800167at2"/>
<evidence type="ECO:0000256" key="7">
    <source>
        <dbReference type="ARBA" id="ARBA00023284"/>
    </source>
</evidence>
<evidence type="ECO:0000313" key="14">
    <source>
        <dbReference type="EMBL" id="PCC40811.1"/>
    </source>
</evidence>
<dbReference type="GO" id="GO:0050660">
    <property type="term" value="F:flavin adenine dinucleotide binding"/>
    <property type="evidence" value="ECO:0007669"/>
    <property type="project" value="TreeGrafter"/>
</dbReference>
<dbReference type="SUPFAM" id="SSF51905">
    <property type="entry name" value="FAD/NAD(P)-binding domain"/>
    <property type="match status" value="1"/>
</dbReference>
<keyword evidence="6" id="KW-1015">Disulfide bond</keyword>
<comment type="caution">
    <text evidence="14">The sequence shown here is derived from an EMBL/GenBank/DDBJ whole genome shotgun (WGS) entry which is preliminary data.</text>
</comment>
<dbReference type="GO" id="GO:0016668">
    <property type="term" value="F:oxidoreductase activity, acting on a sulfur group of donors, NAD(P) as acceptor"/>
    <property type="evidence" value="ECO:0007669"/>
    <property type="project" value="InterPro"/>
</dbReference>
<feature type="active site" description="Proton acceptor" evidence="8">
    <location>
        <position position="438"/>
    </location>
</feature>
<dbReference type="EMBL" id="NRGR01000005">
    <property type="protein sequence ID" value="PCC40811.1"/>
    <property type="molecule type" value="Genomic_DNA"/>
</dbReference>
<evidence type="ECO:0000256" key="4">
    <source>
        <dbReference type="ARBA" id="ARBA00022857"/>
    </source>
</evidence>
<keyword evidence="3 9" id="KW-0274">FAD</keyword>
<keyword evidence="9" id="KW-0520">NAD</keyword>
<dbReference type="PIRSF" id="PIRSF000350">
    <property type="entry name" value="Mercury_reductase_MerA"/>
    <property type="match status" value="1"/>
</dbReference>
<comment type="similarity">
    <text evidence="1 11">Belongs to the class-I pyridine nucleotide-disulfide oxidoreductase family.</text>
</comment>
<feature type="domain" description="FAD/NAD(P)-binding" evidence="13">
    <location>
        <begin position="3"/>
        <end position="309"/>
    </location>
</feature>
<feature type="binding site" evidence="9">
    <location>
        <position position="51"/>
    </location>
    <ligand>
        <name>FAD</name>
        <dbReference type="ChEBI" id="CHEBI:57692"/>
    </ligand>
</feature>
<evidence type="ECO:0000259" key="13">
    <source>
        <dbReference type="Pfam" id="PF07992"/>
    </source>
</evidence>
<feature type="domain" description="Pyridine nucleotide-disulphide oxidoreductase dimerisation" evidence="12">
    <location>
        <begin position="337"/>
        <end position="447"/>
    </location>
</feature>
<keyword evidence="9" id="KW-0547">Nucleotide-binding</keyword>
<evidence type="ECO:0000259" key="12">
    <source>
        <dbReference type="Pfam" id="PF02852"/>
    </source>
</evidence>
<dbReference type="PRINTS" id="PR00368">
    <property type="entry name" value="FADPNR"/>
</dbReference>
<accession>A0A2A3YNE5</accession>
<organism evidence="14 15">
    <name type="scientific">Brachybacterium alimentarium</name>
    <dbReference type="NCBI Taxonomy" id="47845"/>
    <lineage>
        <taxon>Bacteria</taxon>
        <taxon>Bacillati</taxon>
        <taxon>Actinomycetota</taxon>
        <taxon>Actinomycetes</taxon>
        <taxon>Micrococcales</taxon>
        <taxon>Dermabacteraceae</taxon>
        <taxon>Brachybacterium</taxon>
    </lineage>
</organism>
<evidence type="ECO:0000256" key="1">
    <source>
        <dbReference type="ARBA" id="ARBA00007532"/>
    </source>
</evidence>
<comment type="cofactor">
    <cofactor evidence="9">
        <name>FAD</name>
        <dbReference type="ChEBI" id="CHEBI:57692"/>
    </cofactor>
    <text evidence="9">Binds 1 FAD per subunit.</text>
</comment>
<feature type="binding site" evidence="9">
    <location>
        <position position="260"/>
    </location>
    <ligand>
        <name>NAD(+)</name>
        <dbReference type="ChEBI" id="CHEBI:57540"/>
    </ligand>
</feature>
<evidence type="ECO:0000256" key="8">
    <source>
        <dbReference type="PIRSR" id="PIRSR000350-2"/>
    </source>
</evidence>
<dbReference type="Proteomes" id="UP000218598">
    <property type="component" value="Unassembled WGS sequence"/>
</dbReference>
<evidence type="ECO:0000256" key="5">
    <source>
        <dbReference type="ARBA" id="ARBA00023002"/>
    </source>
</evidence>
<dbReference type="Gene3D" id="3.30.390.30">
    <property type="match status" value="1"/>
</dbReference>
<feature type="binding site" evidence="9">
    <location>
        <position position="301"/>
    </location>
    <ligand>
        <name>FAD</name>
        <dbReference type="ChEBI" id="CHEBI:57692"/>
    </ligand>
</feature>
<evidence type="ECO:0000256" key="6">
    <source>
        <dbReference type="ARBA" id="ARBA00023157"/>
    </source>
</evidence>
<protein>
    <submittedName>
        <fullName evidence="14">Pyridine nucleotide-disulfide oxidoreductase</fullName>
    </submittedName>
</protein>
<evidence type="ECO:0000256" key="10">
    <source>
        <dbReference type="PIRSR" id="PIRSR000350-4"/>
    </source>
</evidence>
<dbReference type="PANTHER" id="PTHR43014">
    <property type="entry name" value="MERCURIC REDUCTASE"/>
    <property type="match status" value="1"/>
</dbReference>
<evidence type="ECO:0000256" key="9">
    <source>
        <dbReference type="PIRSR" id="PIRSR000350-3"/>
    </source>
</evidence>
<feature type="disulfide bond" description="Redox-active" evidence="10">
    <location>
        <begin position="42"/>
        <end position="47"/>
    </location>
</feature>
<proteinExistence type="inferred from homology"/>
<dbReference type="InterPro" id="IPR001100">
    <property type="entry name" value="Pyr_nuc-diS_OxRdtase"/>
</dbReference>
<dbReference type="Pfam" id="PF02852">
    <property type="entry name" value="Pyr_redox_dim"/>
    <property type="match status" value="1"/>
</dbReference>
<dbReference type="PRINTS" id="PR00411">
    <property type="entry name" value="PNDRDTASEI"/>
</dbReference>
<dbReference type="Pfam" id="PF07992">
    <property type="entry name" value="Pyr_redox_2"/>
    <property type="match status" value="1"/>
</dbReference>
<evidence type="ECO:0000313" key="15">
    <source>
        <dbReference type="Proteomes" id="UP000218598"/>
    </source>
</evidence>
<gene>
    <name evidence="14" type="ORF">CIK66_01990</name>
</gene>